<dbReference type="InterPro" id="IPR022653">
    <property type="entry name" value="De-COase2_pyr-phos_BS"/>
</dbReference>
<dbReference type="SUPFAM" id="SSF50621">
    <property type="entry name" value="Alanine racemase C-terminal domain-like"/>
    <property type="match status" value="1"/>
</dbReference>
<evidence type="ECO:0000259" key="9">
    <source>
        <dbReference type="Pfam" id="PF02784"/>
    </source>
</evidence>
<evidence type="ECO:0000256" key="2">
    <source>
        <dbReference type="ARBA" id="ARBA00022793"/>
    </source>
</evidence>
<name>A0A812A0W9_9EURY</name>
<dbReference type="GO" id="GO:0008836">
    <property type="term" value="F:diaminopimelate decarboxylase activity"/>
    <property type="evidence" value="ECO:0007669"/>
    <property type="project" value="UniProtKB-UniRule"/>
</dbReference>
<feature type="binding site" evidence="5">
    <location>
        <begin position="281"/>
        <end position="284"/>
    </location>
    <ligand>
        <name>pyridoxal 5'-phosphate</name>
        <dbReference type="ChEBI" id="CHEBI:597326"/>
    </ligand>
</feature>
<evidence type="ECO:0000256" key="4">
    <source>
        <dbReference type="ARBA" id="ARBA00023239"/>
    </source>
</evidence>
<organism evidence="10 11">
    <name type="scientific">Candidatus Argoarchaeum ethanivorans</name>
    <dbReference type="NCBI Taxonomy" id="2608793"/>
    <lineage>
        <taxon>Archaea</taxon>
        <taxon>Methanobacteriati</taxon>
        <taxon>Methanobacteriota</taxon>
        <taxon>Stenosarchaea group</taxon>
        <taxon>Methanomicrobia</taxon>
        <taxon>Methanosarcinales</taxon>
        <taxon>Methanosarcinales incertae sedis</taxon>
        <taxon>GOM Arc I cluster</taxon>
        <taxon>Candidatus Argoarchaeum</taxon>
    </lineage>
</organism>
<dbReference type="FunFam" id="3.20.20.10:FF:000003">
    <property type="entry name" value="Diaminopimelate decarboxylase"/>
    <property type="match status" value="1"/>
</dbReference>
<dbReference type="InterPro" id="IPR029066">
    <property type="entry name" value="PLP-binding_barrel"/>
</dbReference>
<evidence type="ECO:0000256" key="1">
    <source>
        <dbReference type="ARBA" id="ARBA00001933"/>
    </source>
</evidence>
<feature type="binding site" evidence="5">
    <location>
        <position position="240"/>
    </location>
    <ligand>
        <name>pyridoxal 5'-phosphate</name>
        <dbReference type="ChEBI" id="CHEBI:597326"/>
    </ligand>
</feature>
<evidence type="ECO:0000256" key="8">
    <source>
        <dbReference type="RuleBase" id="RU003738"/>
    </source>
</evidence>
<dbReference type="PANTHER" id="PTHR43727">
    <property type="entry name" value="DIAMINOPIMELATE DECARBOXYLASE"/>
    <property type="match status" value="1"/>
</dbReference>
<dbReference type="Gene3D" id="3.20.20.10">
    <property type="entry name" value="Alanine racemase"/>
    <property type="match status" value="1"/>
</dbReference>
<evidence type="ECO:0000313" key="11">
    <source>
        <dbReference type="Proteomes" id="UP000614580"/>
    </source>
</evidence>
<dbReference type="PANTHER" id="PTHR43727:SF2">
    <property type="entry name" value="GROUP IV DECARBOXYLASE"/>
    <property type="match status" value="1"/>
</dbReference>
<comment type="subunit">
    <text evidence="5">Homodimer.</text>
</comment>
<feature type="binding site" evidence="5">
    <location>
        <position position="351"/>
    </location>
    <ligand>
        <name>substrate</name>
    </ligand>
</feature>
<keyword evidence="3 5" id="KW-0663">Pyridoxal phosphate</keyword>
<evidence type="ECO:0000256" key="3">
    <source>
        <dbReference type="ARBA" id="ARBA00022898"/>
    </source>
</evidence>
<keyword evidence="5" id="KW-0028">Amino-acid biosynthesis</keyword>
<evidence type="ECO:0000256" key="7">
    <source>
        <dbReference type="PIRSR" id="PIRSR600183-50"/>
    </source>
</evidence>
<gene>
    <name evidence="5 10" type="primary">lysA</name>
    <name evidence="10" type="ORF">DNFNHJIP_00184</name>
</gene>
<protein>
    <recommendedName>
        <fullName evidence="5 6">Diaminopimelate decarboxylase</fullName>
        <shortName evidence="5">DAP decarboxylase</shortName>
        <shortName evidence="5">DAPDC</shortName>
        <ecNumber evidence="5 6">4.1.1.20</ecNumber>
    </recommendedName>
</protein>
<feature type="binding site" evidence="5">
    <location>
        <position position="323"/>
    </location>
    <ligand>
        <name>substrate</name>
    </ligand>
</feature>
<comment type="cofactor">
    <cofactor evidence="1 5 7 8">
        <name>pyridoxal 5'-phosphate</name>
        <dbReference type="ChEBI" id="CHEBI:597326"/>
    </cofactor>
</comment>
<dbReference type="InterPro" id="IPR009006">
    <property type="entry name" value="Ala_racemase/Decarboxylase_C"/>
</dbReference>
<evidence type="ECO:0000313" key="10">
    <source>
        <dbReference type="EMBL" id="CAD7766784.1"/>
    </source>
</evidence>
<feature type="binding site" evidence="5">
    <location>
        <position position="379"/>
    </location>
    <ligand>
        <name>substrate</name>
    </ligand>
</feature>
<dbReference type="PRINTS" id="PR01179">
    <property type="entry name" value="ODADCRBXLASE"/>
</dbReference>
<feature type="binding site" evidence="5">
    <location>
        <position position="284"/>
    </location>
    <ligand>
        <name>substrate</name>
    </ligand>
</feature>
<dbReference type="Proteomes" id="UP000614580">
    <property type="component" value="Unassembled WGS sequence"/>
</dbReference>
<dbReference type="Gene3D" id="2.40.37.10">
    <property type="entry name" value="Lyase, Ornithine Decarboxylase, Chain A, domain 1"/>
    <property type="match status" value="1"/>
</dbReference>
<feature type="active site" description="Proton donor" evidence="7">
    <location>
        <position position="350"/>
    </location>
</feature>
<sequence length="426" mass="47310">MFKIDGHLEVCNHRLFVGGVDSLELIKEYGSPLFVINEQRIRDNYRRYQNAFPDADIYYAVKANSNFSILRILAHEGAGADVFSEGELYLALLAGIHKDKILFNGNSKTDHELKYAVETGVKVSVDSIDELKTLAAFAKERGKTIPIAFRVNPDVSPKTHPKIATGLATSKFGIPLEKIIEAYDMAQKLDTIEPVGIHCHIGSQILETTPFVEMTNKMMDLVEQIDRLGIRFEFVDLGSGLGIPYKKDEPAPAPQDLADAILPVFNERTNAMGLHPRIILEPGRYITADATVLLTTVNMVKKAYKNFVGVDAGFNLLVRPAMYDSYHHVLVANKADLKSTGLYTIAGPVCESGDILARDRQLPMVEKGDVVAVLDTGAYGFSMSSQYNGRPRAPEVLITQRKTCIVRERENIDDLLVKQRLPPHLL</sequence>
<feature type="modified residue" description="N6-(pyridoxal phosphate)lysine" evidence="5 7">
    <location>
        <position position="62"/>
    </location>
</feature>
<comment type="pathway">
    <text evidence="5 8">Amino-acid biosynthesis; L-lysine biosynthesis via DAP pathway; L-lysine from DL-2,6-diaminopimelate: step 1/1.</text>
</comment>
<reference evidence="10" key="1">
    <citation type="submission" date="2020-12" db="EMBL/GenBank/DDBJ databases">
        <authorList>
            <person name="Hahn C.J."/>
            <person name="Laso-Perez R."/>
            <person name="Vulcano F."/>
            <person name="Vaziourakis K.-M."/>
            <person name="Stokke R."/>
            <person name="Steen I.H."/>
            <person name="Teske A."/>
            <person name="Boetius A."/>
            <person name="Liebeke M."/>
            <person name="Amann R."/>
            <person name="Knittel K."/>
        </authorList>
    </citation>
    <scope>NUCLEOTIDE SEQUENCE</scope>
    <source>
        <strain evidence="10">Gfbio:c6db26ca-90af-429b-aeed-0e3e8aed0b5e:GoM-Arc1_AMV-AAA_792_C10</strain>
    </source>
</reference>
<keyword evidence="5 8" id="KW-0457">Lysine biosynthesis</keyword>
<dbReference type="InterPro" id="IPR022644">
    <property type="entry name" value="De-COase2_N"/>
</dbReference>
<dbReference type="NCBIfam" id="TIGR01048">
    <property type="entry name" value="lysA"/>
    <property type="match status" value="1"/>
</dbReference>
<dbReference type="EC" id="4.1.1.20" evidence="5 6"/>
<dbReference type="EMBL" id="CAJHZY010000014">
    <property type="protein sequence ID" value="CAD7766784.1"/>
    <property type="molecule type" value="Genomic_DNA"/>
</dbReference>
<dbReference type="HAMAP" id="MF_02120">
    <property type="entry name" value="LysA"/>
    <property type="match status" value="1"/>
</dbReference>
<dbReference type="SUPFAM" id="SSF51419">
    <property type="entry name" value="PLP-binding barrel"/>
    <property type="match status" value="1"/>
</dbReference>
<dbReference type="UniPathway" id="UPA00034">
    <property type="reaction ID" value="UER00027"/>
</dbReference>
<keyword evidence="2 5" id="KW-0210">Decarboxylase</keyword>
<comment type="catalytic activity">
    <reaction evidence="5 8">
        <text>meso-2,6-diaminopimelate + H(+) = L-lysine + CO2</text>
        <dbReference type="Rhea" id="RHEA:15101"/>
        <dbReference type="ChEBI" id="CHEBI:15378"/>
        <dbReference type="ChEBI" id="CHEBI:16526"/>
        <dbReference type="ChEBI" id="CHEBI:32551"/>
        <dbReference type="ChEBI" id="CHEBI:57791"/>
        <dbReference type="EC" id="4.1.1.20"/>
    </reaction>
</comment>
<dbReference type="InterPro" id="IPR000183">
    <property type="entry name" value="Orn/DAP/Arg_de-COase"/>
</dbReference>
<proteinExistence type="inferred from homology"/>
<dbReference type="PROSITE" id="PS00878">
    <property type="entry name" value="ODR_DC_2_1"/>
    <property type="match status" value="1"/>
</dbReference>
<dbReference type="CDD" id="cd06828">
    <property type="entry name" value="PLPDE_III_DapDC"/>
    <property type="match status" value="1"/>
</dbReference>
<evidence type="ECO:0000256" key="5">
    <source>
        <dbReference type="HAMAP-Rule" id="MF_02120"/>
    </source>
</evidence>
<keyword evidence="4 5" id="KW-0456">Lyase</keyword>
<comment type="similarity">
    <text evidence="5">Belongs to the Orn/Lys/Arg decarboxylase class-II family. LysA subfamily.</text>
</comment>
<dbReference type="GO" id="GO:0009089">
    <property type="term" value="P:lysine biosynthetic process via diaminopimelate"/>
    <property type="evidence" value="ECO:0007669"/>
    <property type="project" value="UniProtKB-UniRule"/>
</dbReference>
<feature type="domain" description="Orn/DAP/Arg decarboxylase 2 N-terminal" evidence="9">
    <location>
        <begin position="39"/>
        <end position="288"/>
    </location>
</feature>
<dbReference type="AlphaFoldDB" id="A0A812A0W9"/>
<dbReference type="GO" id="GO:0030170">
    <property type="term" value="F:pyridoxal phosphate binding"/>
    <property type="evidence" value="ECO:0007669"/>
    <property type="project" value="UniProtKB-UniRule"/>
</dbReference>
<feature type="binding site" evidence="5">
    <location>
        <position position="379"/>
    </location>
    <ligand>
        <name>pyridoxal 5'-phosphate</name>
        <dbReference type="ChEBI" id="CHEBI:597326"/>
    </ligand>
</feature>
<comment type="caution">
    <text evidence="10">The sequence shown here is derived from an EMBL/GenBank/DDBJ whole genome shotgun (WGS) entry which is preliminary data.</text>
</comment>
<evidence type="ECO:0000256" key="6">
    <source>
        <dbReference type="NCBIfam" id="TIGR01048"/>
    </source>
</evidence>
<comment type="function">
    <text evidence="5">Specifically catalyzes the decarboxylation of meso-diaminopimelate (meso-DAP) to L-lysine.</text>
</comment>
<accession>A0A812A0W9</accession>
<dbReference type="PRINTS" id="PR01181">
    <property type="entry name" value="DAPDCRBXLASE"/>
</dbReference>
<dbReference type="Pfam" id="PF02784">
    <property type="entry name" value="Orn_Arg_deC_N"/>
    <property type="match status" value="1"/>
</dbReference>
<feature type="binding site" evidence="5">
    <location>
        <position position="319"/>
    </location>
    <ligand>
        <name>substrate</name>
    </ligand>
</feature>
<dbReference type="InterPro" id="IPR002986">
    <property type="entry name" value="DAP_deCOOHase_LysA"/>
</dbReference>